<protein>
    <submittedName>
        <fullName evidence="1">Uncharacterized protein</fullName>
    </submittedName>
</protein>
<reference evidence="1 2" key="1">
    <citation type="journal article" date="2019" name="Nat. Ecol. Evol.">
        <title>Megaphylogeny resolves global patterns of mushroom evolution.</title>
        <authorList>
            <person name="Varga T."/>
            <person name="Krizsan K."/>
            <person name="Foldi C."/>
            <person name="Dima B."/>
            <person name="Sanchez-Garcia M."/>
            <person name="Sanchez-Ramirez S."/>
            <person name="Szollosi G.J."/>
            <person name="Szarkandi J.G."/>
            <person name="Papp V."/>
            <person name="Albert L."/>
            <person name="Andreopoulos W."/>
            <person name="Angelini C."/>
            <person name="Antonin V."/>
            <person name="Barry K.W."/>
            <person name="Bougher N.L."/>
            <person name="Buchanan P."/>
            <person name="Buyck B."/>
            <person name="Bense V."/>
            <person name="Catcheside P."/>
            <person name="Chovatia M."/>
            <person name="Cooper J."/>
            <person name="Damon W."/>
            <person name="Desjardin D."/>
            <person name="Finy P."/>
            <person name="Geml J."/>
            <person name="Haridas S."/>
            <person name="Hughes K."/>
            <person name="Justo A."/>
            <person name="Karasinski D."/>
            <person name="Kautmanova I."/>
            <person name="Kiss B."/>
            <person name="Kocsube S."/>
            <person name="Kotiranta H."/>
            <person name="LaButti K.M."/>
            <person name="Lechner B.E."/>
            <person name="Liimatainen K."/>
            <person name="Lipzen A."/>
            <person name="Lukacs Z."/>
            <person name="Mihaltcheva S."/>
            <person name="Morgado L.N."/>
            <person name="Niskanen T."/>
            <person name="Noordeloos M.E."/>
            <person name="Ohm R.A."/>
            <person name="Ortiz-Santana B."/>
            <person name="Ovrebo C."/>
            <person name="Racz N."/>
            <person name="Riley R."/>
            <person name="Savchenko A."/>
            <person name="Shiryaev A."/>
            <person name="Soop K."/>
            <person name="Spirin V."/>
            <person name="Szebenyi C."/>
            <person name="Tomsovsky M."/>
            <person name="Tulloss R.E."/>
            <person name="Uehling J."/>
            <person name="Grigoriev I.V."/>
            <person name="Vagvolgyi C."/>
            <person name="Papp T."/>
            <person name="Martin F.M."/>
            <person name="Miettinen O."/>
            <person name="Hibbett D.S."/>
            <person name="Nagy L.G."/>
        </authorList>
    </citation>
    <scope>NUCLEOTIDE SEQUENCE [LARGE SCALE GENOMIC DNA]</scope>
    <source>
        <strain evidence="1 2">NL-1719</strain>
    </source>
</reference>
<proteinExistence type="predicted"/>
<feature type="non-terminal residue" evidence="1">
    <location>
        <position position="178"/>
    </location>
</feature>
<accession>A0ACD3A5B3</accession>
<gene>
    <name evidence="1" type="ORF">BDN72DRAFT_739206</name>
</gene>
<dbReference type="EMBL" id="ML208723">
    <property type="protein sequence ID" value="TFK60868.1"/>
    <property type="molecule type" value="Genomic_DNA"/>
</dbReference>
<feature type="non-terminal residue" evidence="1">
    <location>
        <position position="1"/>
    </location>
</feature>
<sequence>YDASRPTIRKSCIVYGLFTAYSSEVELQQCPGSSNPGTPHHFIGPDLRDQGIFNLNNTSLFTHELLDGYTSAFSCSETPFKSWTTQVSRFYHARASPHPLISDEGFRTAWFAFVNLQIRDGDMTCPSCGPSPSTTIWDGVTLSFSRKHLQSSIRPPTTTDDNSPAHNRKYVSHQQLIP</sequence>
<name>A0ACD3A5B3_9AGAR</name>
<evidence type="ECO:0000313" key="1">
    <source>
        <dbReference type="EMBL" id="TFK60868.1"/>
    </source>
</evidence>
<keyword evidence="2" id="KW-1185">Reference proteome</keyword>
<evidence type="ECO:0000313" key="2">
    <source>
        <dbReference type="Proteomes" id="UP000308600"/>
    </source>
</evidence>
<dbReference type="Proteomes" id="UP000308600">
    <property type="component" value="Unassembled WGS sequence"/>
</dbReference>
<organism evidence="1 2">
    <name type="scientific">Pluteus cervinus</name>
    <dbReference type="NCBI Taxonomy" id="181527"/>
    <lineage>
        <taxon>Eukaryota</taxon>
        <taxon>Fungi</taxon>
        <taxon>Dikarya</taxon>
        <taxon>Basidiomycota</taxon>
        <taxon>Agaricomycotina</taxon>
        <taxon>Agaricomycetes</taxon>
        <taxon>Agaricomycetidae</taxon>
        <taxon>Agaricales</taxon>
        <taxon>Pluteineae</taxon>
        <taxon>Pluteaceae</taxon>
        <taxon>Pluteus</taxon>
    </lineage>
</organism>